<dbReference type="RefSeq" id="WP_230738601.1">
    <property type="nucleotide sequence ID" value="NZ_JAJNDB010000006.1"/>
</dbReference>
<dbReference type="SUPFAM" id="SSF53335">
    <property type="entry name" value="S-adenosyl-L-methionine-dependent methyltransferases"/>
    <property type="match status" value="1"/>
</dbReference>
<comment type="caution">
    <text evidence="2">The sequence shown here is derived from an EMBL/GenBank/DDBJ whole genome shotgun (WGS) entry which is preliminary data.</text>
</comment>
<dbReference type="GO" id="GO:0008168">
    <property type="term" value="F:methyltransferase activity"/>
    <property type="evidence" value="ECO:0007669"/>
    <property type="project" value="UniProtKB-KW"/>
</dbReference>
<dbReference type="InterPro" id="IPR029063">
    <property type="entry name" value="SAM-dependent_MTases_sf"/>
</dbReference>
<accession>A0ABS8PEN9</accession>
<dbReference type="GO" id="GO:0032259">
    <property type="term" value="P:methylation"/>
    <property type="evidence" value="ECO:0007669"/>
    <property type="project" value="UniProtKB-KW"/>
</dbReference>
<evidence type="ECO:0000259" key="1">
    <source>
        <dbReference type="Pfam" id="PF13649"/>
    </source>
</evidence>
<evidence type="ECO:0000313" key="3">
    <source>
        <dbReference type="Proteomes" id="UP001199469"/>
    </source>
</evidence>
<evidence type="ECO:0000313" key="2">
    <source>
        <dbReference type="EMBL" id="MCD2196724.1"/>
    </source>
</evidence>
<dbReference type="Pfam" id="PF13649">
    <property type="entry name" value="Methyltransf_25"/>
    <property type="match status" value="1"/>
</dbReference>
<name>A0ABS8PEN9_9PSEU</name>
<dbReference type="InterPro" id="IPR041698">
    <property type="entry name" value="Methyltransf_25"/>
</dbReference>
<organism evidence="2 3">
    <name type="scientific">Actinomycetospora endophytica</name>
    <dbReference type="NCBI Taxonomy" id="2291215"/>
    <lineage>
        <taxon>Bacteria</taxon>
        <taxon>Bacillati</taxon>
        <taxon>Actinomycetota</taxon>
        <taxon>Actinomycetes</taxon>
        <taxon>Pseudonocardiales</taxon>
        <taxon>Pseudonocardiaceae</taxon>
        <taxon>Actinomycetospora</taxon>
    </lineage>
</organism>
<proteinExistence type="predicted"/>
<keyword evidence="2" id="KW-0489">Methyltransferase</keyword>
<protein>
    <submittedName>
        <fullName evidence="2">Class I SAM-dependent methyltransferase</fullName>
    </submittedName>
</protein>
<keyword evidence="2" id="KW-0808">Transferase</keyword>
<feature type="domain" description="Methyltransferase" evidence="1">
    <location>
        <begin position="60"/>
        <end position="154"/>
    </location>
</feature>
<dbReference type="Gene3D" id="3.40.50.150">
    <property type="entry name" value="Vaccinia Virus protein VP39"/>
    <property type="match status" value="1"/>
</dbReference>
<dbReference type="Proteomes" id="UP001199469">
    <property type="component" value="Unassembled WGS sequence"/>
</dbReference>
<reference evidence="2 3" key="1">
    <citation type="submission" date="2021-11" db="EMBL/GenBank/DDBJ databases">
        <title>Draft genome sequence of Actinomycetospora sp. SF1 isolated from the rhizosphere soil.</title>
        <authorList>
            <person name="Duangmal K."/>
            <person name="Chantavorakit T."/>
        </authorList>
    </citation>
    <scope>NUCLEOTIDE SEQUENCE [LARGE SCALE GENOMIC DNA]</scope>
    <source>
        <strain evidence="2 3">TBRC 5722</strain>
    </source>
</reference>
<sequence>MKILDVTPDDRSAAYGHAPAHYLSPDRRDPVKRLWEEPVNHRVIAAAVDALPASSRPLRVLDVGAGTGDGLALLEGGLALSSDPGRPIHYVGLDPDPVMIETARAAHADRPDVEFVLGDVRDDLPVDDVDLHLSAGVPWSHLRHAEFRGALTGVLAAAARRRGPTAVVVDVLGRYSIEWTTRWALDAWDYRMSFFHGAGEGDDAVAMPMSVHSRRTVAAALEAAAHETGTVLRSVTFHDRSVMVGRHTTTGAFTPDLPEYRSLVNRLHDGDVTLDLDRLRFTAPTVDAPAEIADFFATLEPAWNARVAAAAAHEAAAGPAAAVRTGLAAGLREVEHRLQRGLGAAHSLIGVAIVAPRGGGPTDGAG</sequence>
<dbReference type="EMBL" id="JAJNDB010000006">
    <property type="protein sequence ID" value="MCD2196724.1"/>
    <property type="molecule type" value="Genomic_DNA"/>
</dbReference>
<keyword evidence="3" id="KW-1185">Reference proteome</keyword>
<gene>
    <name evidence="2" type="ORF">LQ327_25470</name>
</gene>